<dbReference type="PANTHER" id="PTHR28258:SF1">
    <property type="entry name" value="VACUOLAR SEGREGATION PROTEIN 7"/>
    <property type="match status" value="1"/>
</dbReference>
<dbReference type="GO" id="GO:0000329">
    <property type="term" value="C:fungal-type vacuole membrane"/>
    <property type="evidence" value="ECO:0007669"/>
    <property type="project" value="TreeGrafter"/>
</dbReference>
<feature type="compositionally biased region" description="Basic and acidic residues" evidence="1">
    <location>
        <begin position="300"/>
        <end position="323"/>
    </location>
</feature>
<feature type="compositionally biased region" description="Low complexity" evidence="1">
    <location>
        <begin position="32"/>
        <end position="100"/>
    </location>
</feature>
<feature type="compositionally biased region" description="Polar residues" evidence="1">
    <location>
        <begin position="157"/>
        <end position="169"/>
    </location>
</feature>
<name>A0AB34KLR1_9PEZI</name>
<evidence type="ECO:0000256" key="2">
    <source>
        <dbReference type="SAM" id="Phobius"/>
    </source>
</evidence>
<dbReference type="EMBL" id="JAAQHG020000016">
    <property type="protein sequence ID" value="KAL1586017.1"/>
    <property type="molecule type" value="Genomic_DNA"/>
</dbReference>
<feature type="compositionally biased region" description="Polar residues" evidence="1">
    <location>
        <begin position="327"/>
        <end position="353"/>
    </location>
</feature>
<feature type="compositionally biased region" description="Polar residues" evidence="1">
    <location>
        <begin position="111"/>
        <end position="120"/>
    </location>
</feature>
<feature type="compositionally biased region" description="Low complexity" evidence="1">
    <location>
        <begin position="281"/>
        <end position="292"/>
    </location>
</feature>
<accession>A0AB34KLR1</accession>
<feature type="compositionally biased region" description="Polar residues" evidence="1">
    <location>
        <begin position="363"/>
        <end position="395"/>
    </location>
</feature>
<feature type="region of interest" description="Disordered" evidence="1">
    <location>
        <begin position="748"/>
        <end position="803"/>
    </location>
</feature>
<comment type="caution">
    <text evidence="3">The sequence shown here is derived from an EMBL/GenBank/DDBJ whole genome shotgun (WGS) entry which is preliminary data.</text>
</comment>
<feature type="transmembrane region" description="Helical" evidence="2">
    <location>
        <begin position="673"/>
        <end position="692"/>
    </location>
</feature>
<protein>
    <submittedName>
        <fullName evidence="3">Uncharacterized protein</fullName>
    </submittedName>
</protein>
<feature type="compositionally biased region" description="Low complexity" evidence="1">
    <location>
        <begin position="774"/>
        <end position="786"/>
    </location>
</feature>
<dbReference type="GO" id="GO:0010513">
    <property type="term" value="P:positive regulation of phosphatidylinositol biosynthetic process"/>
    <property type="evidence" value="ECO:0007669"/>
    <property type="project" value="TreeGrafter"/>
</dbReference>
<proteinExistence type="predicted"/>
<dbReference type="Proteomes" id="UP000803884">
    <property type="component" value="Unassembled WGS sequence"/>
</dbReference>
<evidence type="ECO:0000256" key="1">
    <source>
        <dbReference type="SAM" id="MobiDB-lite"/>
    </source>
</evidence>
<sequence>MPPAAADSRPSMNGRAPDQPADRHPSPPPATPSLGPESSSASSTATVQRRSPSASRQNTSSSTSSHPAPQLRKQSSTSLLPNSSSPSAAASPRSSRNTSPVRRDSRPGPLANQSFSTQPSAAAIQRALSASSVPSLSAGGAVTEAVSKLPARGGQKSAGSVSGETTPQWPASPRLKSPPPSSRSNSRQPGIASIAGKKPEDAAAASTPAPSVPPSISIQNATPTSRTQTPPPPAASKQAAQESSKGEQQSSLQPSTKMPSRGPSGKQLLETVQENSGDSTAEPSPAAVQAAADLKPVPRAVDEIKYSMQKEHDDTEKHTKTGDSESETGGNRSEGTRSPQVPQSQAPGSSQKSRAAPPKNSFPALTTTKSRQSEGTRNMTVETETVQSIPQSSLNAGDRSTGGRGENSGSVRLKPSNETIRPKKERKKPSAKARSVNQGTASSKADIFEARVANAVEDANSSDSDETFVYESNPPEQQRRPRHHSRTPSVTSSHSIADSRAGIRNYNDAMEERRVNGKRSMKFSNNPFNELDSPNDRQDGTVRSHQPRHYGRWGRGGSHASMFDQDSPFTQASKLRNSATNLRHSRPNSPRSPQSMQHNRAGPALFAGRKKDSSFDFDGEGADDERTPLMGSVRTPRSIRQGHNRIHSSGANSIDEYYSVRRHSRCGRLGGCMLGLAVFIAVVLSAVAFLVMSNRPMYDVKIEKIQNVLASEQEIMLDLLVGAVNPNALGISVTDMDVNIFAKSKHVGSSGDFPSDDGSDKALAGPTPRRKRSPSTSLSTSTSLSPHPADSHDHGTSPSDPLERDAQTMLLGRIFHFDQPLAFEGSPIKRHPHFSVGELRLAHPGNRTEAGGSARWEQVLKHPFELIIRGVLRYQLPISSRVLSAAVGAGVLVHPEEGVDELGRMRVEVVEGPGGWVWVDWEGVLRDGGLVVDHGREREMVVEEIE</sequence>
<keyword evidence="2" id="KW-0472">Membrane</keyword>
<dbReference type="GO" id="GO:1903778">
    <property type="term" value="P:protein localization to vacuolar membrane"/>
    <property type="evidence" value="ECO:0007669"/>
    <property type="project" value="TreeGrafter"/>
</dbReference>
<feature type="compositionally biased region" description="Polar residues" evidence="1">
    <location>
        <begin position="487"/>
        <end position="496"/>
    </location>
</feature>
<feature type="region of interest" description="Disordered" evidence="1">
    <location>
        <begin position="578"/>
        <end position="630"/>
    </location>
</feature>
<keyword evidence="2" id="KW-1133">Transmembrane helix</keyword>
<dbReference type="Pfam" id="PF12751">
    <property type="entry name" value="Vac7"/>
    <property type="match status" value="1"/>
</dbReference>
<dbReference type="PANTHER" id="PTHR28258">
    <property type="entry name" value="VACUOLAR SEGREGATION PROTEIN 7"/>
    <property type="match status" value="1"/>
</dbReference>
<dbReference type="InterPro" id="IPR024260">
    <property type="entry name" value="Vac7"/>
</dbReference>
<dbReference type="GO" id="GO:0000011">
    <property type="term" value="P:vacuole inheritance"/>
    <property type="evidence" value="ECO:0007669"/>
    <property type="project" value="TreeGrafter"/>
</dbReference>
<dbReference type="GO" id="GO:0070772">
    <property type="term" value="C:PAS complex"/>
    <property type="evidence" value="ECO:0007669"/>
    <property type="project" value="TreeGrafter"/>
</dbReference>
<feature type="region of interest" description="Disordered" evidence="1">
    <location>
        <begin position="1"/>
        <end position="565"/>
    </location>
</feature>
<evidence type="ECO:0000313" key="4">
    <source>
        <dbReference type="Proteomes" id="UP000803884"/>
    </source>
</evidence>
<keyword evidence="4" id="KW-1185">Reference proteome</keyword>
<feature type="compositionally biased region" description="Basic and acidic residues" evidence="1">
    <location>
        <begin position="789"/>
        <end position="803"/>
    </location>
</feature>
<gene>
    <name evidence="3" type="ORF">WHR41_04923</name>
</gene>
<feature type="compositionally biased region" description="Polar residues" evidence="1">
    <location>
        <begin position="270"/>
        <end position="279"/>
    </location>
</feature>
<feature type="compositionally biased region" description="Low complexity" evidence="1">
    <location>
        <begin position="127"/>
        <end position="142"/>
    </location>
</feature>
<dbReference type="GeneID" id="96006367"/>
<feature type="compositionally biased region" description="Low complexity" evidence="1">
    <location>
        <begin position="202"/>
        <end position="228"/>
    </location>
</feature>
<evidence type="ECO:0000313" key="3">
    <source>
        <dbReference type="EMBL" id="KAL1586017.1"/>
    </source>
</evidence>
<dbReference type="AlphaFoldDB" id="A0AB34KLR1"/>
<reference evidence="3 4" key="1">
    <citation type="journal article" date="2020" name="Microbiol. Resour. Announc.">
        <title>Draft Genome Sequence of a Cladosporium Species Isolated from the Mesophotic Ascidian Didemnum maculosum.</title>
        <authorList>
            <person name="Gioti A."/>
            <person name="Siaperas R."/>
            <person name="Nikolaivits E."/>
            <person name="Le Goff G."/>
            <person name="Ouazzani J."/>
            <person name="Kotoulas G."/>
            <person name="Topakas E."/>
        </authorList>
    </citation>
    <scope>NUCLEOTIDE SEQUENCE [LARGE SCALE GENOMIC DNA]</scope>
    <source>
        <strain evidence="3 4">TM138-S3</strain>
    </source>
</reference>
<feature type="compositionally biased region" description="Polar residues" evidence="1">
    <location>
        <begin position="246"/>
        <end position="258"/>
    </location>
</feature>
<dbReference type="RefSeq" id="XP_069229122.1">
    <property type="nucleotide sequence ID" value="XM_069373529.1"/>
</dbReference>
<feature type="compositionally biased region" description="Polar residues" evidence="1">
    <location>
        <begin position="578"/>
        <end position="598"/>
    </location>
</feature>
<keyword evidence="2" id="KW-0812">Transmembrane</keyword>
<organism evidence="3 4">
    <name type="scientific">Cladosporium halotolerans</name>
    <dbReference type="NCBI Taxonomy" id="1052096"/>
    <lineage>
        <taxon>Eukaryota</taxon>
        <taxon>Fungi</taxon>
        <taxon>Dikarya</taxon>
        <taxon>Ascomycota</taxon>
        <taxon>Pezizomycotina</taxon>
        <taxon>Dothideomycetes</taxon>
        <taxon>Dothideomycetidae</taxon>
        <taxon>Cladosporiales</taxon>
        <taxon>Cladosporiaceae</taxon>
        <taxon>Cladosporium</taxon>
    </lineage>
</organism>